<accession>A0A974BNS4</accession>
<gene>
    <name evidence="1" type="ORF">XELAEV_18001885mg</name>
</gene>
<protein>
    <submittedName>
        <fullName evidence="1">Uncharacterized protein</fullName>
    </submittedName>
</protein>
<organism evidence="1">
    <name type="scientific">Xenopus laevis</name>
    <name type="common">African clawed frog</name>
    <dbReference type="NCBI Taxonomy" id="8355"/>
    <lineage>
        <taxon>Eukaryota</taxon>
        <taxon>Metazoa</taxon>
        <taxon>Chordata</taxon>
        <taxon>Craniata</taxon>
        <taxon>Vertebrata</taxon>
        <taxon>Euteleostomi</taxon>
        <taxon>Amphibia</taxon>
        <taxon>Batrachia</taxon>
        <taxon>Anura</taxon>
        <taxon>Pipoidea</taxon>
        <taxon>Pipidae</taxon>
        <taxon>Xenopodinae</taxon>
        <taxon>Xenopus</taxon>
        <taxon>Xenopus</taxon>
    </lineage>
</organism>
<sequence length="78" mass="8309">MPVEILCTGLWGLDKSCGLFERHSLSQLAVSPFFSPSLSPPSLSVPLPALLSSLISYVLLFGSYNNALHRSTSGGELT</sequence>
<dbReference type="Proteomes" id="UP000694892">
    <property type="component" value="Unassembled WGS sequence"/>
</dbReference>
<proteinExistence type="predicted"/>
<evidence type="ECO:0000313" key="1">
    <source>
        <dbReference type="EMBL" id="OCT55485.1"/>
    </source>
</evidence>
<reference evidence="1" key="1">
    <citation type="submission" date="2016-05" db="EMBL/GenBank/DDBJ databases">
        <title>WGS assembly of Xenopus laevis.</title>
        <authorList>
            <person name="Session A."/>
            <person name="Uno Y."/>
            <person name="Kwon T."/>
            <person name="Chapman J."/>
            <person name="Toyoda A."/>
            <person name="Takahashi S."/>
            <person name="Fukui A."/>
            <person name="Hikosaka A."/>
            <person name="Putnam N."/>
            <person name="Stites J."/>
            <person name="Van Heeringen S."/>
            <person name="Quigley I."/>
            <person name="Heinz S."/>
            <person name="Hellsten U."/>
            <person name="Lyons J."/>
            <person name="Suzuki A."/>
            <person name="Kondo M."/>
            <person name="Ogino H."/>
            <person name="Ochi H."/>
            <person name="Bogdanovic O."/>
            <person name="Lister R."/>
            <person name="Georgiou G."/>
            <person name="Paranjpe S."/>
            <person name="Van Kruijsbergen I."/>
            <person name="Mozaffari S."/>
            <person name="Shu S."/>
            <person name="Schmutz J."/>
            <person name="Jenkins J."/>
            <person name="Grimwood J."/>
            <person name="Carlson J."/>
            <person name="Mitros T."/>
            <person name="Simakov O."/>
            <person name="Heald R."/>
            <person name="Miller K."/>
            <person name="Haudenschild C."/>
            <person name="Kuroki Y."/>
            <person name="Tanaka T."/>
            <person name="Michiue T."/>
            <person name="Watanabe M."/>
            <person name="Kinoshita T."/>
            <person name="Ohta Y."/>
            <person name="Mawaribuchi S."/>
            <person name="Suzuki Y."/>
            <person name="Haramoto Y."/>
            <person name="Yamamoto T."/>
            <person name="Takagi C."/>
            <person name="Kitzman J."/>
            <person name="Shendure J."/>
            <person name="Nakayama T."/>
            <person name="Izutsu Y."/>
            <person name="Robert J."/>
            <person name="Dichmann D."/>
            <person name="Flajnik M."/>
            <person name="Houston D."/>
            <person name="Marcotte E."/>
            <person name="Wallingford J."/>
            <person name="Ito Y."/>
            <person name="Asashima M."/>
            <person name="Ueno N."/>
            <person name="Matsuda Y."/>
            <person name="Jan Veenstra G."/>
            <person name="Fujiyama A."/>
            <person name="Harland R."/>
            <person name="Taira M."/>
            <person name="Rokhsar D.S."/>
        </authorList>
    </citation>
    <scope>NUCLEOTIDE SEQUENCE</scope>
    <source>
        <strain evidence="1">J</strain>
        <tissue evidence="1">Blood</tissue>
    </source>
</reference>
<name>A0A974BNS4_XENLA</name>
<dbReference type="EMBL" id="KV487873">
    <property type="protein sequence ID" value="OCT55485.1"/>
    <property type="molecule type" value="Genomic_DNA"/>
</dbReference>
<dbReference type="AlphaFoldDB" id="A0A974BNS4"/>